<sequence length="577" mass="64894">MRRLFDSLRFLSLAVSVVGLPLMGESACGQDAAPISVEAVRPGDSAAEYRINRRMTLASRLADLAINNYPNVGSVNTRRTIVREWAKAMVMLNRLDEVEQFSNRYHTVESAIIVGARQRPERERVARMSAEEMIAYAKEDRKRLNRSGGYGVIKNRLIDEGRWEEFFDLFGRDLSWKKGFFGASQTYTYVVRRELARGNMQAARKAARKALSHELFISKGKPRTPKPDRRPYPLKSALPLLRLCVEVGEAKYAWKTIKPWTEYSYEALATLPERFPDQSSDQILKLLDYDLQRTLAWWPEVARLADSQDEREYAIKLISLLETVATAPVDYVADRRDGDVEKHSSIPNLASVVQIVAAWKRLGEHDRAERLAAWADAAAQFLGLQKMAEIAPTAIEALLAVDETSYSSDIAARWTTGQATTLALVEIAEHHIKAGRLDAAADLANDVVEHVRMIKPTAAQNDVDLRLADIFFEAGLNKAGEAALSRTMSRIRVGLRYTGNGRSFNGITRVQAEPVPHDPMRAARLLIRLGRVREAVEIVNWGFRKPLERMTPYTPPREQTLAELAQALLEVEADLAE</sequence>
<evidence type="ECO:0000313" key="2">
    <source>
        <dbReference type="Proteomes" id="UP000317318"/>
    </source>
</evidence>
<name>A0A517QZC4_9PLAN</name>
<reference evidence="1 2" key="1">
    <citation type="submission" date="2019-02" db="EMBL/GenBank/DDBJ databases">
        <title>Deep-cultivation of Planctomycetes and their phenomic and genomic characterization uncovers novel biology.</title>
        <authorList>
            <person name="Wiegand S."/>
            <person name="Jogler M."/>
            <person name="Boedeker C."/>
            <person name="Pinto D."/>
            <person name="Vollmers J."/>
            <person name="Rivas-Marin E."/>
            <person name="Kohn T."/>
            <person name="Peeters S.H."/>
            <person name="Heuer A."/>
            <person name="Rast P."/>
            <person name="Oberbeckmann S."/>
            <person name="Bunk B."/>
            <person name="Jeske O."/>
            <person name="Meyerdierks A."/>
            <person name="Storesund J.E."/>
            <person name="Kallscheuer N."/>
            <person name="Luecker S."/>
            <person name="Lage O.M."/>
            <person name="Pohl T."/>
            <person name="Merkel B.J."/>
            <person name="Hornburger P."/>
            <person name="Mueller R.-W."/>
            <person name="Bruemmer F."/>
            <person name="Labrenz M."/>
            <person name="Spormann A.M."/>
            <person name="Op den Camp H."/>
            <person name="Overmann J."/>
            <person name="Amann R."/>
            <person name="Jetten M.S.M."/>
            <person name="Mascher T."/>
            <person name="Medema M.H."/>
            <person name="Devos D.P."/>
            <person name="Kaster A.-K."/>
            <person name="Ovreas L."/>
            <person name="Rohde M."/>
            <person name="Galperin M.Y."/>
            <person name="Jogler C."/>
        </authorList>
    </citation>
    <scope>NUCLEOTIDE SEQUENCE [LARGE SCALE GENOMIC DNA]</scope>
    <source>
        <strain evidence="1 2">Pan189</strain>
    </source>
</reference>
<dbReference type="AlphaFoldDB" id="A0A517QZC4"/>
<protein>
    <submittedName>
        <fullName evidence="1">Uncharacterized protein</fullName>
    </submittedName>
</protein>
<accession>A0A517QZC4</accession>
<dbReference type="EMBL" id="CP036268">
    <property type="protein sequence ID" value="QDT36997.1"/>
    <property type="molecule type" value="Genomic_DNA"/>
</dbReference>
<proteinExistence type="predicted"/>
<organism evidence="1 2">
    <name type="scientific">Stratiformator vulcanicus</name>
    <dbReference type="NCBI Taxonomy" id="2527980"/>
    <lineage>
        <taxon>Bacteria</taxon>
        <taxon>Pseudomonadati</taxon>
        <taxon>Planctomycetota</taxon>
        <taxon>Planctomycetia</taxon>
        <taxon>Planctomycetales</taxon>
        <taxon>Planctomycetaceae</taxon>
        <taxon>Stratiformator</taxon>
    </lineage>
</organism>
<keyword evidence="2" id="KW-1185">Reference proteome</keyword>
<dbReference type="KEGG" id="svp:Pan189_13620"/>
<dbReference type="RefSeq" id="WP_145363152.1">
    <property type="nucleotide sequence ID" value="NZ_CP036268.1"/>
</dbReference>
<gene>
    <name evidence="1" type="ORF">Pan189_13620</name>
</gene>
<dbReference type="Proteomes" id="UP000317318">
    <property type="component" value="Chromosome"/>
</dbReference>
<evidence type="ECO:0000313" key="1">
    <source>
        <dbReference type="EMBL" id="QDT36997.1"/>
    </source>
</evidence>